<gene>
    <name evidence="2" type="ORF">SAMN05421753_11898</name>
</gene>
<accession>A0A1I3QHM2</accession>
<reference evidence="3" key="1">
    <citation type="submission" date="2016-10" db="EMBL/GenBank/DDBJ databases">
        <authorList>
            <person name="Varghese N."/>
            <person name="Submissions S."/>
        </authorList>
    </citation>
    <scope>NUCLEOTIDE SEQUENCE [LARGE SCALE GENOMIC DNA]</scope>
    <source>
        <strain evidence="3">DSM 26348</strain>
    </source>
</reference>
<sequence length="601" mass="65015">MLPVSAYERDGYNNTSDSLAINGGYDLTWINGELQTSQSRYLRAETTSAGSTSDDNYNSDNEAENFANDTDFISGGDFSDDASSFLGDLSTTLVGYDAPGQFLHGVGDSNDAPTQTKFDSWTNELNGEYSEYSEWSDGHWVQDTWADDTKANHIDHQEGQLATGASDGGNLNKVNQAVANAGPPAQPTQTPAGDKIDDKKEDTDPGAGDGKTPEMDQSDEAKDHVEQRVPGADVSTPQQVEDDAKAKTQAVENKLSDESIKYYRERNASLTLAILDQQKKLDRITDPVKRAAIQGIIDDFRRQLRENYDALKEYCKTGSAANGVDPVAQLKFDSKLLRVLQKAIDSPKLSAEVKSKLKELTEPTALLKMAGFMTAYAAAHASPLAPGLVVVDAYFTISGGIDIGLALQKIYLEVNSAVDEDSLDQAANVFIEEASGPLADGILSIALLAAGKGAAKFHENYQITWDTKSRSVTLSSGGLGELDRLKIVKRDNPGKLTFDPATNSWKSPGGLIYGPDKKYGNRVEHVLNHLSDPSKSLFNVDRTKLVGLLDEAWAKKGTPLPKDPGVYIIDMGRVVGTKGETRIRLVVIPGTSEVITAYPIH</sequence>
<dbReference type="Proteomes" id="UP000199518">
    <property type="component" value="Unassembled WGS sequence"/>
</dbReference>
<protein>
    <recommendedName>
        <fullName evidence="4">EndoU nuclease</fullName>
    </recommendedName>
</protein>
<feature type="compositionally biased region" description="Basic and acidic residues" evidence="1">
    <location>
        <begin position="211"/>
        <end position="227"/>
    </location>
</feature>
<dbReference type="STRING" id="1576369.SAMN05421753_11898"/>
<feature type="region of interest" description="Disordered" evidence="1">
    <location>
        <begin position="160"/>
        <end position="244"/>
    </location>
</feature>
<dbReference type="AlphaFoldDB" id="A0A1I3QHM2"/>
<evidence type="ECO:0000256" key="1">
    <source>
        <dbReference type="SAM" id="MobiDB-lite"/>
    </source>
</evidence>
<keyword evidence="3" id="KW-1185">Reference proteome</keyword>
<organism evidence="2 3">
    <name type="scientific">Planctomicrobium piriforme</name>
    <dbReference type="NCBI Taxonomy" id="1576369"/>
    <lineage>
        <taxon>Bacteria</taxon>
        <taxon>Pseudomonadati</taxon>
        <taxon>Planctomycetota</taxon>
        <taxon>Planctomycetia</taxon>
        <taxon>Planctomycetales</taxon>
        <taxon>Planctomycetaceae</taxon>
        <taxon>Planctomicrobium</taxon>
    </lineage>
</organism>
<feature type="compositionally biased region" description="Basic and acidic residues" evidence="1">
    <location>
        <begin position="194"/>
        <end position="203"/>
    </location>
</feature>
<evidence type="ECO:0000313" key="2">
    <source>
        <dbReference type="EMBL" id="SFJ33528.1"/>
    </source>
</evidence>
<evidence type="ECO:0008006" key="4">
    <source>
        <dbReference type="Google" id="ProtNLM"/>
    </source>
</evidence>
<name>A0A1I3QHM2_9PLAN</name>
<feature type="compositionally biased region" description="Low complexity" evidence="1">
    <location>
        <begin position="179"/>
        <end position="193"/>
    </location>
</feature>
<dbReference type="OrthoDB" id="2664633at2"/>
<dbReference type="RefSeq" id="WP_139228622.1">
    <property type="nucleotide sequence ID" value="NZ_FOQD01000018.1"/>
</dbReference>
<proteinExistence type="predicted"/>
<evidence type="ECO:0000313" key="3">
    <source>
        <dbReference type="Proteomes" id="UP000199518"/>
    </source>
</evidence>
<dbReference type="EMBL" id="FOQD01000018">
    <property type="protein sequence ID" value="SFJ33528.1"/>
    <property type="molecule type" value="Genomic_DNA"/>
</dbReference>